<dbReference type="Proteomes" id="UP000887116">
    <property type="component" value="Unassembled WGS sequence"/>
</dbReference>
<dbReference type="OrthoDB" id="409048at2759"/>
<sequence length="81" mass="9225">MLLFLESKGVVSDYQAGLQSHRSPMDKVMKLTQAVNDGFQLKQSTLAVLVDFIAANDNVWHHMLLHKLKKHRIAGKLLNWV</sequence>
<name>A0A8X6KVB1_TRICU</name>
<evidence type="ECO:0000313" key="2">
    <source>
        <dbReference type="Proteomes" id="UP000887116"/>
    </source>
</evidence>
<reference evidence="1" key="1">
    <citation type="submission" date="2020-07" db="EMBL/GenBank/DDBJ databases">
        <title>Multicomponent nature underlies the extraordinary mechanical properties of spider dragline silk.</title>
        <authorList>
            <person name="Kono N."/>
            <person name="Nakamura H."/>
            <person name="Mori M."/>
            <person name="Yoshida Y."/>
            <person name="Ohtoshi R."/>
            <person name="Malay A.D."/>
            <person name="Moran D.A.P."/>
            <person name="Tomita M."/>
            <person name="Numata K."/>
            <person name="Arakawa K."/>
        </authorList>
    </citation>
    <scope>NUCLEOTIDE SEQUENCE</scope>
</reference>
<dbReference type="EMBL" id="BMAO01022909">
    <property type="protein sequence ID" value="GFQ85441.1"/>
    <property type="molecule type" value="Genomic_DNA"/>
</dbReference>
<comment type="caution">
    <text evidence="1">The sequence shown here is derived from an EMBL/GenBank/DDBJ whole genome shotgun (WGS) entry which is preliminary data.</text>
</comment>
<dbReference type="AlphaFoldDB" id="A0A8X6KVB1"/>
<protein>
    <recommendedName>
        <fullName evidence="3">Reverse transcriptase</fullName>
    </recommendedName>
</protein>
<accession>A0A8X6KVB1</accession>
<keyword evidence="2" id="KW-1185">Reference proteome</keyword>
<evidence type="ECO:0008006" key="3">
    <source>
        <dbReference type="Google" id="ProtNLM"/>
    </source>
</evidence>
<evidence type="ECO:0000313" key="1">
    <source>
        <dbReference type="EMBL" id="GFQ85441.1"/>
    </source>
</evidence>
<gene>
    <name evidence="1" type="ORF">TNCT_613501</name>
</gene>
<organism evidence="1 2">
    <name type="scientific">Trichonephila clavata</name>
    <name type="common">Joro spider</name>
    <name type="synonym">Nephila clavata</name>
    <dbReference type="NCBI Taxonomy" id="2740835"/>
    <lineage>
        <taxon>Eukaryota</taxon>
        <taxon>Metazoa</taxon>
        <taxon>Ecdysozoa</taxon>
        <taxon>Arthropoda</taxon>
        <taxon>Chelicerata</taxon>
        <taxon>Arachnida</taxon>
        <taxon>Araneae</taxon>
        <taxon>Araneomorphae</taxon>
        <taxon>Entelegynae</taxon>
        <taxon>Araneoidea</taxon>
        <taxon>Nephilidae</taxon>
        <taxon>Trichonephila</taxon>
    </lineage>
</organism>
<proteinExistence type="predicted"/>